<dbReference type="InterPro" id="IPR002035">
    <property type="entry name" value="VWF_A"/>
</dbReference>
<dbReference type="InterPro" id="IPR036383">
    <property type="entry name" value="TSP1_rpt_sf"/>
</dbReference>
<dbReference type="PROSITE" id="PS50092">
    <property type="entry name" value="TSP1"/>
    <property type="match status" value="1"/>
</dbReference>
<evidence type="ECO:0000256" key="2">
    <source>
        <dbReference type="SAM" id="MobiDB-lite"/>
    </source>
</evidence>
<keyword evidence="6" id="KW-1185">Reference proteome</keyword>
<comment type="caution">
    <text evidence="5">The sequence shown here is derived from an EMBL/GenBank/DDBJ whole genome shotgun (WGS) entry which is preliminary data.</text>
</comment>
<dbReference type="Pfam" id="PF00090">
    <property type="entry name" value="TSP_1"/>
    <property type="match status" value="1"/>
</dbReference>
<dbReference type="FunFam" id="2.20.100.10:FF:000001">
    <property type="entry name" value="semaphorin-5A isoform X1"/>
    <property type="match status" value="1"/>
</dbReference>
<dbReference type="InterPro" id="IPR000884">
    <property type="entry name" value="TSP1_rpt"/>
</dbReference>
<evidence type="ECO:0000313" key="5">
    <source>
        <dbReference type="EMBL" id="KAJ7380124.1"/>
    </source>
</evidence>
<dbReference type="PRINTS" id="PR00453">
    <property type="entry name" value="VWFADOMAIN"/>
</dbReference>
<dbReference type="SUPFAM" id="SSF53300">
    <property type="entry name" value="vWA-like"/>
    <property type="match status" value="1"/>
</dbReference>
<dbReference type="CDD" id="cd01450">
    <property type="entry name" value="vWFA_subfamily_ECM"/>
    <property type="match status" value="1"/>
</dbReference>
<dbReference type="OrthoDB" id="5978196at2759"/>
<evidence type="ECO:0000256" key="3">
    <source>
        <dbReference type="SAM" id="SignalP"/>
    </source>
</evidence>
<dbReference type="SUPFAM" id="SSF82895">
    <property type="entry name" value="TSP-1 type 1 repeat"/>
    <property type="match status" value="1"/>
</dbReference>
<evidence type="ECO:0000313" key="6">
    <source>
        <dbReference type="Proteomes" id="UP001163046"/>
    </source>
</evidence>
<proteinExistence type="predicted"/>
<evidence type="ECO:0000259" key="4">
    <source>
        <dbReference type="PROSITE" id="PS50234"/>
    </source>
</evidence>
<dbReference type="PANTHER" id="PTHR24020">
    <property type="entry name" value="COLLAGEN ALPHA"/>
    <property type="match status" value="1"/>
</dbReference>
<dbReference type="PROSITE" id="PS50234">
    <property type="entry name" value="VWFA"/>
    <property type="match status" value="1"/>
</dbReference>
<feature type="region of interest" description="Disordered" evidence="2">
    <location>
        <begin position="252"/>
        <end position="273"/>
    </location>
</feature>
<dbReference type="Gene3D" id="3.40.50.410">
    <property type="entry name" value="von Willebrand factor, type A domain"/>
    <property type="match status" value="1"/>
</dbReference>
<reference evidence="5" key="1">
    <citation type="submission" date="2023-01" db="EMBL/GenBank/DDBJ databases">
        <title>Genome assembly of the deep-sea coral Lophelia pertusa.</title>
        <authorList>
            <person name="Herrera S."/>
            <person name="Cordes E."/>
        </authorList>
    </citation>
    <scope>NUCLEOTIDE SEQUENCE</scope>
    <source>
        <strain evidence="5">USNM1676648</strain>
        <tissue evidence="5">Polyp</tissue>
    </source>
</reference>
<dbReference type="SMART" id="SM00327">
    <property type="entry name" value="VWA"/>
    <property type="match status" value="1"/>
</dbReference>
<dbReference type="Proteomes" id="UP001163046">
    <property type="component" value="Unassembled WGS sequence"/>
</dbReference>
<protein>
    <recommendedName>
        <fullName evidence="4">VWFA domain-containing protein</fullName>
    </recommendedName>
</protein>
<accession>A0A9W9ZHH5</accession>
<gene>
    <name evidence="5" type="ORF">OS493_010835</name>
</gene>
<sequence>MATFNGFSAFFAVILVAVNSQELVKEQCSQKSDVVFVMDSSGSISIRNFQSEKDFVKEVASTFKMGPDQSQIAVISYSDHAQVDVKFGEYSNVNDFNQAVDKVKHQRRRTRIDKSLDLAATSVFTPRGGARPNVAKVMVILTDGKQTVMSDSKTLDVAVRPLQDMNVTIFGVGVGKAIDIAELLLLVGGIEENLFRAQNFNELARDSLRVAAQTCKRIRPPPVDGSWSAWQKWSVCTRSCGTGIETRARTCDNPRPAHGGKAMSRIGRRDAFV</sequence>
<evidence type="ECO:0000256" key="1">
    <source>
        <dbReference type="ARBA" id="ARBA00023157"/>
    </source>
</evidence>
<feature type="chain" id="PRO_5040972659" description="VWFA domain-containing protein" evidence="3">
    <location>
        <begin position="21"/>
        <end position="273"/>
    </location>
</feature>
<keyword evidence="1" id="KW-1015">Disulfide bond</keyword>
<name>A0A9W9ZHH5_9CNID</name>
<keyword evidence="3" id="KW-0732">Signal</keyword>
<dbReference type="Gene3D" id="2.20.100.10">
    <property type="entry name" value="Thrombospondin type-1 (TSP1) repeat"/>
    <property type="match status" value="1"/>
</dbReference>
<dbReference type="InterPro" id="IPR036465">
    <property type="entry name" value="vWFA_dom_sf"/>
</dbReference>
<dbReference type="EMBL" id="MU826354">
    <property type="protein sequence ID" value="KAJ7380124.1"/>
    <property type="molecule type" value="Genomic_DNA"/>
</dbReference>
<dbReference type="PANTHER" id="PTHR24020:SF20">
    <property type="entry name" value="PH DOMAIN-CONTAINING PROTEIN"/>
    <property type="match status" value="1"/>
</dbReference>
<dbReference type="Pfam" id="PF00092">
    <property type="entry name" value="VWA"/>
    <property type="match status" value="1"/>
</dbReference>
<dbReference type="AlphaFoldDB" id="A0A9W9ZHH5"/>
<feature type="signal peptide" evidence="3">
    <location>
        <begin position="1"/>
        <end position="20"/>
    </location>
</feature>
<organism evidence="5 6">
    <name type="scientific">Desmophyllum pertusum</name>
    <dbReference type="NCBI Taxonomy" id="174260"/>
    <lineage>
        <taxon>Eukaryota</taxon>
        <taxon>Metazoa</taxon>
        <taxon>Cnidaria</taxon>
        <taxon>Anthozoa</taxon>
        <taxon>Hexacorallia</taxon>
        <taxon>Scleractinia</taxon>
        <taxon>Caryophylliina</taxon>
        <taxon>Caryophylliidae</taxon>
        <taxon>Desmophyllum</taxon>
    </lineage>
</organism>
<dbReference type="InterPro" id="IPR050525">
    <property type="entry name" value="ECM_Assembly_Org"/>
</dbReference>
<feature type="domain" description="VWFA" evidence="4">
    <location>
        <begin position="33"/>
        <end position="214"/>
    </location>
</feature>